<feature type="repeat" description="Solcar" evidence="14">
    <location>
        <begin position="529"/>
        <end position="617"/>
    </location>
</feature>
<evidence type="ECO:0000256" key="14">
    <source>
        <dbReference type="PROSITE-ProRule" id="PRU00282"/>
    </source>
</evidence>
<dbReference type="PANTHER" id="PTHR45678">
    <property type="entry name" value="MITOCHONDRIAL 2-OXODICARBOXYLATE CARRIER 1-RELATED"/>
    <property type="match status" value="1"/>
</dbReference>
<evidence type="ECO:0000256" key="10">
    <source>
        <dbReference type="ARBA" id="ARBA00023136"/>
    </source>
</evidence>
<dbReference type="PANTHER" id="PTHR45678:SF9">
    <property type="entry name" value="CALCIUM-BINDING MITOCHONDRIAL CARRIER PROTEIN ARALAR1"/>
    <property type="match status" value="1"/>
</dbReference>
<keyword evidence="3" id="KW-0813">Transport</keyword>
<dbReference type="EMBL" id="KV454433">
    <property type="protein sequence ID" value="ODQ79226.1"/>
    <property type="molecule type" value="Genomic_DNA"/>
</dbReference>
<keyword evidence="7" id="KW-0106">Calcium</keyword>
<dbReference type="Pfam" id="PF00153">
    <property type="entry name" value="Mito_carr"/>
    <property type="match status" value="3"/>
</dbReference>
<dbReference type="Proteomes" id="UP000094336">
    <property type="component" value="Unassembled WGS sequence"/>
</dbReference>
<dbReference type="InterPro" id="IPR002067">
    <property type="entry name" value="MCP"/>
</dbReference>
<dbReference type="GO" id="GO:0005313">
    <property type="term" value="F:L-glutamate transmembrane transporter activity"/>
    <property type="evidence" value="ECO:0007669"/>
    <property type="project" value="EnsemblFungi"/>
</dbReference>
<comment type="similarity">
    <text evidence="2">Belongs to the mitochondrial carrier (TC 2.A.29) family.</text>
</comment>
<evidence type="ECO:0000256" key="1">
    <source>
        <dbReference type="ARBA" id="ARBA00004448"/>
    </source>
</evidence>
<keyword evidence="9" id="KW-0496">Mitochondrion</keyword>
<dbReference type="PROSITE" id="PS50920">
    <property type="entry name" value="SOLCAR"/>
    <property type="match status" value="3"/>
</dbReference>
<dbReference type="Gene3D" id="1.50.40.10">
    <property type="entry name" value="Mitochondrial carrier domain"/>
    <property type="match status" value="1"/>
</dbReference>
<evidence type="ECO:0000256" key="8">
    <source>
        <dbReference type="ARBA" id="ARBA00022989"/>
    </source>
</evidence>
<feature type="repeat" description="Solcar" evidence="14">
    <location>
        <begin position="428"/>
        <end position="516"/>
    </location>
</feature>
<dbReference type="GO" id="GO:0015297">
    <property type="term" value="F:antiporter activity"/>
    <property type="evidence" value="ECO:0007669"/>
    <property type="project" value="EnsemblFungi"/>
</dbReference>
<organism evidence="15 16">
    <name type="scientific">Babjeviella inositovora NRRL Y-12698</name>
    <dbReference type="NCBI Taxonomy" id="984486"/>
    <lineage>
        <taxon>Eukaryota</taxon>
        <taxon>Fungi</taxon>
        <taxon>Dikarya</taxon>
        <taxon>Ascomycota</taxon>
        <taxon>Saccharomycotina</taxon>
        <taxon>Pichiomycetes</taxon>
        <taxon>Serinales incertae sedis</taxon>
        <taxon>Babjeviella</taxon>
    </lineage>
</organism>
<dbReference type="InterPro" id="IPR018108">
    <property type="entry name" value="MCP_transmembrane"/>
</dbReference>
<dbReference type="STRING" id="984486.A0A1E3QNE2"/>
<keyword evidence="6" id="KW-0999">Mitochondrion inner membrane</keyword>
<name>A0A1E3QNE2_9ASCO</name>
<evidence type="ECO:0000313" key="15">
    <source>
        <dbReference type="EMBL" id="ODQ79226.1"/>
    </source>
</evidence>
<evidence type="ECO:0000256" key="2">
    <source>
        <dbReference type="ARBA" id="ARBA00006375"/>
    </source>
</evidence>
<keyword evidence="10 14" id="KW-0472">Membrane</keyword>
<dbReference type="FunFam" id="1.50.40.10:FF:000004">
    <property type="entry name" value="Calcium-binding mitochondrial carrier protein Aralar1"/>
    <property type="match status" value="1"/>
</dbReference>
<comment type="function">
    <text evidence="11">Calcium-dependent mitochondrial aspartate and glutamate carrier. Transport of glutamate in mitochondria is required for mitochondrial transamination reactions and ornithine synthesis. Plays also a role in malate-aspartate NADH shuttle, which is critical for growth on acetate and fatty acids.</text>
</comment>
<dbReference type="SUPFAM" id="SSF103506">
    <property type="entry name" value="Mitochondrial carrier"/>
    <property type="match status" value="1"/>
</dbReference>
<protein>
    <recommendedName>
        <fullName evidence="12">Mitochondrial aspartate-glutamate transporter AGC1</fullName>
    </recommendedName>
    <alternativeName>
        <fullName evidence="13">Aspartate-glutamate carrier 1</fullName>
    </alternativeName>
</protein>
<dbReference type="RefSeq" id="XP_018984554.1">
    <property type="nucleotide sequence ID" value="XM_019129254.1"/>
</dbReference>
<dbReference type="SUPFAM" id="SSF47473">
    <property type="entry name" value="EF-hand"/>
    <property type="match status" value="1"/>
</dbReference>
<evidence type="ECO:0000256" key="9">
    <source>
        <dbReference type="ARBA" id="ARBA00023128"/>
    </source>
</evidence>
<dbReference type="InterPro" id="IPR051028">
    <property type="entry name" value="Mito_Solute_Carrier"/>
</dbReference>
<dbReference type="GO" id="GO:1990816">
    <property type="term" value="C:vacuole-mitochondrion membrane contact site"/>
    <property type="evidence" value="ECO:0007669"/>
    <property type="project" value="EnsemblFungi"/>
</dbReference>
<dbReference type="GO" id="GO:0005743">
    <property type="term" value="C:mitochondrial inner membrane"/>
    <property type="evidence" value="ECO:0007669"/>
    <property type="project" value="UniProtKB-SubCell"/>
</dbReference>
<dbReference type="OrthoDB" id="2161at2759"/>
<dbReference type="GO" id="GO:0015183">
    <property type="term" value="F:L-aspartate transmembrane transporter activity"/>
    <property type="evidence" value="ECO:0007669"/>
    <property type="project" value="EnsemblFungi"/>
</dbReference>
<dbReference type="GO" id="GO:0015292">
    <property type="term" value="F:uniporter activity"/>
    <property type="evidence" value="ECO:0007669"/>
    <property type="project" value="EnsemblFungi"/>
</dbReference>
<dbReference type="InterPro" id="IPR011992">
    <property type="entry name" value="EF-hand-dom_pair"/>
</dbReference>
<reference evidence="16" key="1">
    <citation type="submission" date="2016-05" db="EMBL/GenBank/DDBJ databases">
        <title>Comparative genomics of biotechnologically important yeasts.</title>
        <authorList>
            <consortium name="DOE Joint Genome Institute"/>
            <person name="Riley R."/>
            <person name="Haridas S."/>
            <person name="Wolfe K.H."/>
            <person name="Lopes M.R."/>
            <person name="Hittinger C.T."/>
            <person name="Goker M."/>
            <person name="Salamov A."/>
            <person name="Wisecaver J."/>
            <person name="Long T.M."/>
            <person name="Aerts A.L."/>
            <person name="Barry K."/>
            <person name="Choi C."/>
            <person name="Clum A."/>
            <person name="Coughlan A.Y."/>
            <person name="Deshpande S."/>
            <person name="Douglass A.P."/>
            <person name="Hanson S.J."/>
            <person name="Klenk H.-P."/>
            <person name="Labutti K."/>
            <person name="Lapidus A."/>
            <person name="Lindquist E."/>
            <person name="Lipzen A."/>
            <person name="Meier-Kolthoff J.P."/>
            <person name="Ohm R.A."/>
            <person name="Otillar R.P."/>
            <person name="Pangilinan J."/>
            <person name="Peng Y."/>
            <person name="Rokas A."/>
            <person name="Rosa C.A."/>
            <person name="Scheuner C."/>
            <person name="Sibirny A.A."/>
            <person name="Slot J.C."/>
            <person name="Stielow J.B."/>
            <person name="Sun H."/>
            <person name="Kurtzman C.P."/>
            <person name="Blackwell M."/>
            <person name="Grigoriev I.V."/>
            <person name="Jeffries T.W."/>
        </authorList>
    </citation>
    <scope>NUCLEOTIDE SEQUENCE [LARGE SCALE GENOMIC DNA]</scope>
    <source>
        <strain evidence="16">NRRL Y-12698</strain>
    </source>
</reference>
<dbReference type="GO" id="GO:0043490">
    <property type="term" value="P:malate-aspartate shuttle"/>
    <property type="evidence" value="ECO:0007669"/>
    <property type="project" value="TreeGrafter"/>
</dbReference>
<evidence type="ECO:0000256" key="7">
    <source>
        <dbReference type="ARBA" id="ARBA00022837"/>
    </source>
</evidence>
<evidence type="ECO:0000256" key="4">
    <source>
        <dbReference type="ARBA" id="ARBA00022692"/>
    </source>
</evidence>
<keyword evidence="8" id="KW-1133">Transmembrane helix</keyword>
<dbReference type="PRINTS" id="PR00926">
    <property type="entry name" value="MITOCARRIER"/>
</dbReference>
<evidence type="ECO:0000313" key="16">
    <source>
        <dbReference type="Proteomes" id="UP000094336"/>
    </source>
</evidence>
<comment type="subcellular location">
    <subcellularLocation>
        <location evidence="1">Mitochondrion inner membrane</location>
        <topology evidence="1">Multi-pass membrane protein</topology>
    </subcellularLocation>
</comment>
<evidence type="ECO:0000256" key="13">
    <source>
        <dbReference type="ARBA" id="ARBA00082232"/>
    </source>
</evidence>
<feature type="repeat" description="Solcar" evidence="14">
    <location>
        <begin position="333"/>
        <end position="419"/>
    </location>
</feature>
<evidence type="ECO:0000256" key="11">
    <source>
        <dbReference type="ARBA" id="ARBA00059916"/>
    </source>
</evidence>
<evidence type="ECO:0000256" key="3">
    <source>
        <dbReference type="ARBA" id="ARBA00022448"/>
    </source>
</evidence>
<dbReference type="AlphaFoldDB" id="A0A1E3QNE2"/>
<keyword evidence="4 14" id="KW-0812">Transmembrane</keyword>
<proteinExistence type="inferred from homology"/>
<accession>A0A1E3QNE2</accession>
<dbReference type="GeneID" id="30147107"/>
<evidence type="ECO:0000256" key="6">
    <source>
        <dbReference type="ARBA" id="ARBA00022792"/>
    </source>
</evidence>
<keyword evidence="5" id="KW-0677">Repeat</keyword>
<evidence type="ECO:0000256" key="12">
    <source>
        <dbReference type="ARBA" id="ARBA00073787"/>
    </source>
</evidence>
<sequence length="697" mass="77055">MSWTSQDKQAKDIFLVHSQFNDVHNEKTLAIDQFLAILDPLNVSTHYESAINLQTFGLLFLAADSNQKGYLNLSDWLLFTRTLNDKDGEFHLLYKFFSKTHELPFKSFVQSIGDFNKKIEVSSDTQQSLPFDWSQIKQTLNHDQVLSYNDFLVLLKSLPQEKLKQNFQSLQNKSSLSQDALLLILKENFGHDKVSQSLLTEQLPKLLPTFFAKDNYSFSDLSVVVNAFQSFDLVNALVHDSGKQSFTRDDLHALVNNPVSATFNSSTITPREIDFIYDLTSLNASGASSLTKEVITQTLNPEFANRASILLFRKAAPAVAKKPEAHANINPILVSAYNFGLGAVAGSIGATMVYPIDLIKTRLQAERSISKYKNSFDCFAKVFKAEGFRGLYSGLGPQLIGVAPEKAIKLTVNDLVRKMGTNPVTNQISVPWEVLAGASAGACQVVFTNPLEIVKIRLQMQGNVKNLAPGVQRMSAVQIVRHLGLFGLYKGASACLLRDVPFSAIYFPTYNHVKSGLFGFDPNDSTSTLAIWELLVSGALAGMPAAYLTTPCDVIKTRLQVETKTTETAYRGIAHAAKTILREEKFSAFFKGGLARVCRSSPQFGFTLASYELFQGLLPLEKLVGQTNSASVTANGANLTQLATAESPAVQVPTIAVDIPLNYHYKSKQAVKMLLDINHNFANFNYEAYAPKYLSRK</sequence>
<dbReference type="InterPro" id="IPR023395">
    <property type="entry name" value="MCP_dom_sf"/>
</dbReference>
<keyword evidence="16" id="KW-1185">Reference proteome</keyword>
<evidence type="ECO:0000256" key="5">
    <source>
        <dbReference type="ARBA" id="ARBA00022737"/>
    </source>
</evidence>
<gene>
    <name evidence="15" type="ORF">BABINDRAFT_162263</name>
</gene>